<sequence>MQVFDRRCPGNLFNKCNFFVLVLLSNNFFVSLMWVVVVKKRTKTRVGGLS</sequence>
<dbReference type="EMBL" id="GBRH01249043">
    <property type="protein sequence ID" value="JAD48852.1"/>
    <property type="molecule type" value="Transcribed_RNA"/>
</dbReference>
<protein>
    <submittedName>
        <fullName evidence="2">Uncharacterized protein</fullName>
    </submittedName>
</protein>
<dbReference type="AlphaFoldDB" id="A0A0A9AP23"/>
<evidence type="ECO:0000256" key="1">
    <source>
        <dbReference type="SAM" id="Phobius"/>
    </source>
</evidence>
<feature type="transmembrane region" description="Helical" evidence="1">
    <location>
        <begin position="18"/>
        <end position="37"/>
    </location>
</feature>
<accession>A0A0A9AP23</accession>
<reference evidence="2" key="1">
    <citation type="submission" date="2014-09" db="EMBL/GenBank/DDBJ databases">
        <authorList>
            <person name="Magalhaes I.L.F."/>
            <person name="Oliveira U."/>
            <person name="Santos F.R."/>
            <person name="Vidigal T.H.D.A."/>
            <person name="Brescovit A.D."/>
            <person name="Santos A.J."/>
        </authorList>
    </citation>
    <scope>NUCLEOTIDE SEQUENCE</scope>
    <source>
        <tissue evidence="2">Shoot tissue taken approximately 20 cm above the soil surface</tissue>
    </source>
</reference>
<reference evidence="2" key="2">
    <citation type="journal article" date="2015" name="Data Brief">
        <title>Shoot transcriptome of the giant reed, Arundo donax.</title>
        <authorList>
            <person name="Barrero R.A."/>
            <person name="Guerrero F.D."/>
            <person name="Moolhuijzen P."/>
            <person name="Goolsby J.A."/>
            <person name="Tidwell J."/>
            <person name="Bellgard S.E."/>
            <person name="Bellgard M.I."/>
        </authorList>
    </citation>
    <scope>NUCLEOTIDE SEQUENCE</scope>
    <source>
        <tissue evidence="2">Shoot tissue taken approximately 20 cm above the soil surface</tissue>
    </source>
</reference>
<proteinExistence type="predicted"/>
<keyword evidence="1" id="KW-1133">Transmembrane helix</keyword>
<evidence type="ECO:0000313" key="2">
    <source>
        <dbReference type="EMBL" id="JAD48852.1"/>
    </source>
</evidence>
<name>A0A0A9AP23_ARUDO</name>
<keyword evidence="1" id="KW-0472">Membrane</keyword>
<keyword evidence="1" id="KW-0812">Transmembrane</keyword>
<organism evidence="2">
    <name type="scientific">Arundo donax</name>
    <name type="common">Giant reed</name>
    <name type="synonym">Donax arundinaceus</name>
    <dbReference type="NCBI Taxonomy" id="35708"/>
    <lineage>
        <taxon>Eukaryota</taxon>
        <taxon>Viridiplantae</taxon>
        <taxon>Streptophyta</taxon>
        <taxon>Embryophyta</taxon>
        <taxon>Tracheophyta</taxon>
        <taxon>Spermatophyta</taxon>
        <taxon>Magnoliopsida</taxon>
        <taxon>Liliopsida</taxon>
        <taxon>Poales</taxon>
        <taxon>Poaceae</taxon>
        <taxon>PACMAD clade</taxon>
        <taxon>Arundinoideae</taxon>
        <taxon>Arundineae</taxon>
        <taxon>Arundo</taxon>
    </lineage>
</organism>